<dbReference type="Proteomes" id="UP000030854">
    <property type="component" value="Unassembled WGS sequence"/>
</dbReference>
<proteinExistence type="predicted"/>
<reference evidence="1 2" key="1">
    <citation type="journal article" date="2014" name="BMC Genomics">
        <title>Adaptive genomic structural variation in the grape powdery mildew pathogen, Erysiphe necator.</title>
        <authorList>
            <person name="Jones L."/>
            <person name="Riaz S."/>
            <person name="Morales-Cruz A."/>
            <person name="Amrine K.C."/>
            <person name="McGuire B."/>
            <person name="Gubler W.D."/>
            <person name="Walker M.A."/>
            <person name="Cantu D."/>
        </authorList>
    </citation>
    <scope>NUCLEOTIDE SEQUENCE [LARGE SCALE GENOMIC DNA]</scope>
    <source>
        <strain evidence="2">c</strain>
    </source>
</reference>
<gene>
    <name evidence="1" type="ORF">EV44_g3700</name>
</gene>
<protein>
    <submittedName>
        <fullName evidence="1">Uncharacterized protein</fullName>
    </submittedName>
</protein>
<evidence type="ECO:0000313" key="1">
    <source>
        <dbReference type="EMBL" id="KHJ31967.1"/>
    </source>
</evidence>
<keyword evidence="2" id="KW-1185">Reference proteome</keyword>
<dbReference type="EMBL" id="JNVN01002441">
    <property type="protein sequence ID" value="KHJ31967.1"/>
    <property type="molecule type" value="Genomic_DNA"/>
</dbReference>
<accession>A0A0B1P013</accession>
<sequence length="133" mass="14906">MAHLKNDTSAIILKADVAFTTWSSDLRGALAHEGLVGHVFHDHPGVRSKKAPLAPAKSESEKDSKAYDIYLDQLEVWTTKDLQAYSIILRRLDPSIRPESNNTQTAKELYDMIASTHKPSAAMPYRNVLKLFE</sequence>
<name>A0A0B1P013_UNCNE</name>
<dbReference type="AlphaFoldDB" id="A0A0B1P013"/>
<evidence type="ECO:0000313" key="2">
    <source>
        <dbReference type="Proteomes" id="UP000030854"/>
    </source>
</evidence>
<dbReference type="HOGENOM" id="CLU_1908239_0_0_1"/>
<comment type="caution">
    <text evidence="1">The sequence shown here is derived from an EMBL/GenBank/DDBJ whole genome shotgun (WGS) entry which is preliminary data.</text>
</comment>
<organism evidence="1 2">
    <name type="scientific">Uncinula necator</name>
    <name type="common">Grape powdery mildew</name>
    <dbReference type="NCBI Taxonomy" id="52586"/>
    <lineage>
        <taxon>Eukaryota</taxon>
        <taxon>Fungi</taxon>
        <taxon>Dikarya</taxon>
        <taxon>Ascomycota</taxon>
        <taxon>Pezizomycotina</taxon>
        <taxon>Leotiomycetes</taxon>
        <taxon>Erysiphales</taxon>
        <taxon>Erysiphaceae</taxon>
        <taxon>Erysiphe</taxon>
    </lineage>
</organism>